<dbReference type="GO" id="GO:0004519">
    <property type="term" value="F:endonuclease activity"/>
    <property type="evidence" value="ECO:0007669"/>
    <property type="project" value="UniProtKB-KW"/>
</dbReference>
<dbReference type="SMART" id="SM00465">
    <property type="entry name" value="GIYc"/>
    <property type="match status" value="1"/>
</dbReference>
<dbReference type="CDD" id="cd10448">
    <property type="entry name" value="GIY-YIG_unchar_3"/>
    <property type="match status" value="1"/>
</dbReference>
<dbReference type="AlphaFoldDB" id="A0A0G4B5P2"/>
<evidence type="ECO:0000313" key="3">
    <source>
        <dbReference type="EMBL" id="AKM82322.1"/>
    </source>
</evidence>
<dbReference type="Proteomes" id="UP000035648">
    <property type="component" value="Chromosome"/>
</dbReference>
<dbReference type="PATRIC" id="fig|1618337.4.peg.517"/>
<protein>
    <submittedName>
        <fullName evidence="3">Excinuclease ABC subunit C, putative endonuclease</fullName>
    </submittedName>
</protein>
<evidence type="ECO:0000313" key="4">
    <source>
        <dbReference type="Proteomes" id="UP000035648"/>
    </source>
</evidence>
<reference evidence="3 4" key="1">
    <citation type="journal article" date="2015" name="Nature">
        <title>rRNA introns, odd ribosomes, and small enigmatic genomes across a large radiation of phyla.</title>
        <authorList>
            <person name="Brown C.T."/>
            <person name="Hug L.A."/>
            <person name="Thomas B.C."/>
            <person name="Sharon I."/>
            <person name="Castelle C.J."/>
            <person name="Singh A."/>
            <person name="Wilkins M.J."/>
            <person name="Williams K.H."/>
            <person name="Banfield J.F."/>
        </authorList>
    </citation>
    <scope>NUCLEOTIDE SEQUENCE [LARGE SCALE GENOMIC DNA]</scope>
</reference>
<dbReference type="Gene3D" id="3.40.1440.10">
    <property type="entry name" value="GIY-YIG endonuclease"/>
    <property type="match status" value="1"/>
</dbReference>
<dbReference type="Pfam" id="PF01541">
    <property type="entry name" value="GIY-YIG"/>
    <property type="match status" value="1"/>
</dbReference>
<dbReference type="PANTHER" id="PTHR34477">
    <property type="entry name" value="UPF0213 PROTEIN YHBQ"/>
    <property type="match status" value="1"/>
</dbReference>
<name>A0A0G4B5P2_9BACT</name>
<dbReference type="KEGG" id="bbgw:UT28_C0001G0517"/>
<keyword evidence="3" id="KW-0255">Endonuclease</keyword>
<organism evidence="3 4">
    <name type="scientific">Berkelbacteria bacterium GW2011_GWE1_39_12</name>
    <dbReference type="NCBI Taxonomy" id="1618337"/>
    <lineage>
        <taxon>Bacteria</taxon>
        <taxon>Candidatus Berkelbacteria</taxon>
    </lineage>
</organism>
<dbReference type="PANTHER" id="PTHR34477:SF5">
    <property type="entry name" value="BSL5627 PROTEIN"/>
    <property type="match status" value="1"/>
</dbReference>
<accession>A0A0G4B5P2</accession>
<proteinExistence type="inferred from homology"/>
<feature type="domain" description="GIY-YIG" evidence="2">
    <location>
        <begin position="2"/>
        <end position="77"/>
    </location>
</feature>
<dbReference type="STRING" id="1618337.UT28_C0001G0517"/>
<dbReference type="InterPro" id="IPR050190">
    <property type="entry name" value="UPF0213_domain"/>
</dbReference>
<dbReference type="SUPFAM" id="SSF82771">
    <property type="entry name" value="GIY-YIG endonuclease"/>
    <property type="match status" value="1"/>
</dbReference>
<comment type="similarity">
    <text evidence="1">Belongs to the UPF0213 family.</text>
</comment>
<sequence length="96" mass="11703">MKTYYVYIMASFSRVLYIGITNDLARRVYEHKNELNDGFTKRYKCKKLVYFESSSDVNSILEREKQLKRWRRDKKIFLIEKDNSEWKDLSTSLEMT</sequence>
<evidence type="ECO:0000259" key="2">
    <source>
        <dbReference type="PROSITE" id="PS50164"/>
    </source>
</evidence>
<evidence type="ECO:0000256" key="1">
    <source>
        <dbReference type="ARBA" id="ARBA00007435"/>
    </source>
</evidence>
<dbReference type="InterPro" id="IPR035901">
    <property type="entry name" value="GIY-YIG_endonuc_sf"/>
</dbReference>
<keyword evidence="3" id="KW-0540">Nuclease</keyword>
<dbReference type="EMBL" id="CP011213">
    <property type="protein sequence ID" value="AKM82322.1"/>
    <property type="molecule type" value="Genomic_DNA"/>
</dbReference>
<dbReference type="PROSITE" id="PS50164">
    <property type="entry name" value="GIY_YIG"/>
    <property type="match status" value="1"/>
</dbReference>
<keyword evidence="3" id="KW-0378">Hydrolase</keyword>
<gene>
    <name evidence="3" type="ORF">UT28_C0001G0517</name>
</gene>
<dbReference type="InterPro" id="IPR000305">
    <property type="entry name" value="GIY-YIG_endonuc"/>
</dbReference>